<dbReference type="InterPro" id="IPR007110">
    <property type="entry name" value="Ig-like_dom"/>
</dbReference>
<dbReference type="Gene3D" id="2.60.40.10">
    <property type="entry name" value="Immunoglobulins"/>
    <property type="match status" value="3"/>
</dbReference>
<feature type="domain" description="Ig-like" evidence="5">
    <location>
        <begin position="222"/>
        <end position="312"/>
    </location>
</feature>
<keyword evidence="2" id="KW-1015">Disulfide bond</keyword>
<dbReference type="InterPro" id="IPR003599">
    <property type="entry name" value="Ig_sub"/>
</dbReference>
<feature type="domain" description="Ig-like" evidence="5">
    <location>
        <begin position="130"/>
        <end position="214"/>
    </location>
</feature>
<keyword evidence="4" id="KW-0393">Immunoglobulin domain</keyword>
<name>A0A8D3BZP9_SCOMX</name>
<protein>
    <recommendedName>
        <fullName evidence="5">Ig-like domain-containing protein</fullName>
    </recommendedName>
</protein>
<dbReference type="AlphaFoldDB" id="A0A8D3BZP9"/>
<evidence type="ECO:0000259" key="5">
    <source>
        <dbReference type="PROSITE" id="PS50835"/>
    </source>
</evidence>
<evidence type="ECO:0000256" key="3">
    <source>
        <dbReference type="ARBA" id="ARBA00023180"/>
    </source>
</evidence>
<organism evidence="6 7">
    <name type="scientific">Scophthalmus maximus</name>
    <name type="common">Turbot</name>
    <name type="synonym">Psetta maxima</name>
    <dbReference type="NCBI Taxonomy" id="52904"/>
    <lineage>
        <taxon>Eukaryota</taxon>
        <taxon>Metazoa</taxon>
        <taxon>Chordata</taxon>
        <taxon>Craniata</taxon>
        <taxon>Vertebrata</taxon>
        <taxon>Euteleostomi</taxon>
        <taxon>Actinopterygii</taxon>
        <taxon>Neopterygii</taxon>
        <taxon>Teleostei</taxon>
        <taxon>Neoteleostei</taxon>
        <taxon>Acanthomorphata</taxon>
        <taxon>Carangaria</taxon>
        <taxon>Pleuronectiformes</taxon>
        <taxon>Pleuronectoidei</taxon>
        <taxon>Scophthalmidae</taxon>
        <taxon>Scophthalmus</taxon>
    </lineage>
</organism>
<dbReference type="PANTHER" id="PTHR44337:SF16">
    <property type="entry name" value="CARCINOEMBRYONIC ANTIGEN-RELATED CELL ADHESION MOLECULE 20-LIKE-RELATED"/>
    <property type="match status" value="1"/>
</dbReference>
<dbReference type="Proteomes" id="UP000694558">
    <property type="component" value="Chromosome 1"/>
</dbReference>
<reference evidence="6" key="1">
    <citation type="submission" date="2023-05" db="EMBL/GenBank/DDBJ databases">
        <title>High-quality long-read genome of Scophthalmus maximus.</title>
        <authorList>
            <person name="Lien S."/>
            <person name="Martinez P."/>
        </authorList>
    </citation>
    <scope>NUCLEOTIDE SEQUENCE [LARGE SCALE GENOMIC DNA]</scope>
</reference>
<dbReference type="InterPro" id="IPR013783">
    <property type="entry name" value="Ig-like_fold"/>
</dbReference>
<evidence type="ECO:0000313" key="7">
    <source>
        <dbReference type="Proteomes" id="UP000694558"/>
    </source>
</evidence>
<evidence type="ECO:0000256" key="4">
    <source>
        <dbReference type="ARBA" id="ARBA00023319"/>
    </source>
</evidence>
<dbReference type="PANTHER" id="PTHR44337">
    <property type="entry name" value="CARCINOEMBRYONIC ANTIGEN-RELATED CELL ADHESION MOLECULE 8"/>
    <property type="match status" value="1"/>
</dbReference>
<dbReference type="InterPro" id="IPR052598">
    <property type="entry name" value="IgSF_CEA-related"/>
</dbReference>
<dbReference type="Ensembl" id="ENSSMAT00000082713.1">
    <property type="protein sequence ID" value="ENSSMAP00000040507.1"/>
    <property type="gene ID" value="ENSSMAG00000008795.2"/>
</dbReference>
<dbReference type="SMART" id="SM00408">
    <property type="entry name" value="IGc2"/>
    <property type="match status" value="1"/>
</dbReference>
<dbReference type="SMART" id="SM00409">
    <property type="entry name" value="IG"/>
    <property type="match status" value="2"/>
</dbReference>
<dbReference type="InterPro" id="IPR013151">
    <property type="entry name" value="Immunoglobulin_dom"/>
</dbReference>
<reference evidence="6" key="2">
    <citation type="submission" date="2025-08" db="UniProtKB">
        <authorList>
            <consortium name="Ensembl"/>
        </authorList>
    </citation>
    <scope>IDENTIFICATION</scope>
</reference>
<sequence length="361" mass="39885">MYDFICNLDNVLFLVQPQKTLSGVLTVDSLRGAAGESVTFTTSVKPGAEPFLALTWSFNVTYNIITSTRADFVGQGYENRIDLDKSTGSLVLRNLTEGDSGEYELIIIPYGGEQIQGTVKLEVLTKVSKPSLACPTGHLIEGKTSVELTCDAGGSVSSRMWMKDGKALVSGDRFSFHDGNRVLSISPVDRRDTGEFFCNVSNDFSFETAKCSLMVYYGPDKPTLVQRPVGAELEESVTLSCSAESLPKATFFWTFRHRRFPGPSYYIDEMDEEHLGNIIINNKMTNQLSCAFVHAAFLSCSSAIYNCDIDISLFNLCCFDCLSRHFTYNEKCEPPLKSSGFSFLGTINICIQFSVFHPIAA</sequence>
<proteinExistence type="predicted"/>
<evidence type="ECO:0000256" key="1">
    <source>
        <dbReference type="ARBA" id="ARBA00022729"/>
    </source>
</evidence>
<evidence type="ECO:0000256" key="2">
    <source>
        <dbReference type="ARBA" id="ARBA00023157"/>
    </source>
</evidence>
<dbReference type="SUPFAM" id="SSF48726">
    <property type="entry name" value="Immunoglobulin"/>
    <property type="match status" value="3"/>
</dbReference>
<dbReference type="PROSITE" id="PS50835">
    <property type="entry name" value="IG_LIKE"/>
    <property type="match status" value="2"/>
</dbReference>
<accession>A0A8D3BZP9</accession>
<dbReference type="InterPro" id="IPR003598">
    <property type="entry name" value="Ig_sub2"/>
</dbReference>
<dbReference type="InterPro" id="IPR036179">
    <property type="entry name" value="Ig-like_dom_sf"/>
</dbReference>
<dbReference type="Pfam" id="PF13927">
    <property type="entry name" value="Ig_3"/>
    <property type="match status" value="1"/>
</dbReference>
<dbReference type="GeneTree" id="ENSGT01100000263479"/>
<keyword evidence="3" id="KW-0325">Glycoprotein</keyword>
<dbReference type="Pfam" id="PF00047">
    <property type="entry name" value="ig"/>
    <property type="match status" value="1"/>
</dbReference>
<evidence type="ECO:0000313" key="6">
    <source>
        <dbReference type="Ensembl" id="ENSSMAP00000040507.1"/>
    </source>
</evidence>
<keyword evidence="1" id="KW-0732">Signal</keyword>